<evidence type="ECO:0000313" key="8">
    <source>
        <dbReference type="EMBL" id="SCE86597.1"/>
    </source>
</evidence>
<feature type="region of interest" description="Disordered" evidence="7">
    <location>
        <begin position="398"/>
        <end position="450"/>
    </location>
</feature>
<feature type="transmembrane region" description="Helical" evidence="5">
    <location>
        <begin position="374"/>
        <end position="391"/>
    </location>
</feature>
<dbReference type="InterPro" id="IPR018086">
    <property type="entry name" value="NADH_UbQ_OxRdtase_su1_CS"/>
</dbReference>
<dbReference type="EC" id="7.1.1.-" evidence="5"/>
<keyword evidence="4 5" id="KW-0472">Membrane</keyword>
<name>A0A1C4VRK0_9ACTN</name>
<dbReference type="HAMAP" id="MF_01350">
    <property type="entry name" value="NDH1_NuoH"/>
    <property type="match status" value="1"/>
</dbReference>
<gene>
    <name evidence="5" type="primary">nuoH</name>
    <name evidence="8" type="ORF">GA0070214_102663</name>
</gene>
<sequence length="450" mass="49196">MNLYLAAQDPTLADFGKDPWWLVLGKIVFAFVFGLLATLLGVWFERRVVGRMAVRPGPNQVGPFGLLQTLADGLKMAFKEDILPRAADKVVFFFAPTISVICAVTALSVVPFGPKVSIFGHWTPLQVTDVSVAVLVILACSSMGIYGIVLGGWASGSTYPLLGGLRSSAQMISYEVAMGLSIVAVFMTAGTMSTSGIVAAQGDATQLTIAGQQIPAPGWYAILLLPSFVIFFIAMVGETNRAPFDLPEAESELVAGFMTEYSSLKFALFMLSEYVSMVTMSAVTTTLFLGGWRAPWPITLWAGANSGWWPMLWFFGKVIALVFVFVWLRGTLPRLRYDQFMRFGWKVLLPINLVWILVLSGLRSIEDWQTKDRLLWTAVGAGVLLLATLFWPSRKKAPKPPLQEQVNSRPHGSFPLPPMDLQVPPSPRTKRVVAEREPANVVAGSESGEV</sequence>
<keyword evidence="9" id="KW-1185">Reference proteome</keyword>
<comment type="similarity">
    <text evidence="5 6">Belongs to the complex I subunit 1 family.</text>
</comment>
<feature type="transmembrane region" description="Helical" evidence="5">
    <location>
        <begin position="218"/>
        <end position="237"/>
    </location>
</feature>
<dbReference type="GO" id="GO:0048038">
    <property type="term" value="F:quinone binding"/>
    <property type="evidence" value="ECO:0007669"/>
    <property type="project" value="UniProtKB-KW"/>
</dbReference>
<dbReference type="Proteomes" id="UP000199629">
    <property type="component" value="Unassembled WGS sequence"/>
</dbReference>
<evidence type="ECO:0000256" key="3">
    <source>
        <dbReference type="ARBA" id="ARBA00022989"/>
    </source>
</evidence>
<evidence type="ECO:0000256" key="6">
    <source>
        <dbReference type="RuleBase" id="RU000471"/>
    </source>
</evidence>
<dbReference type="NCBIfam" id="NF004741">
    <property type="entry name" value="PRK06076.1-2"/>
    <property type="match status" value="1"/>
</dbReference>
<feature type="transmembrane region" description="Helical" evidence="5">
    <location>
        <begin position="132"/>
        <end position="155"/>
    </location>
</feature>
<accession>A0A1C4VRK0</accession>
<keyword evidence="3 5" id="KW-1133">Transmembrane helix</keyword>
<comment type="function">
    <text evidence="5">NDH-1 shuttles electrons from NADH, via FMN and iron-sulfur (Fe-S) centers, to quinones in the respiratory chain. The immediate electron acceptor for the enzyme in this species is believed to be ubiquinone. Couples the redox reaction to proton translocation (for every two electrons transferred, four hydrogen ions are translocated across the cytoplasmic membrane), and thus conserves the redox energy in a proton gradient. This subunit may bind ubiquinone.</text>
</comment>
<evidence type="ECO:0000313" key="9">
    <source>
        <dbReference type="Proteomes" id="UP000199629"/>
    </source>
</evidence>
<feature type="transmembrane region" description="Helical" evidence="5">
    <location>
        <begin position="266"/>
        <end position="288"/>
    </location>
</feature>
<feature type="transmembrane region" description="Helical" evidence="5">
    <location>
        <begin position="308"/>
        <end position="328"/>
    </location>
</feature>
<evidence type="ECO:0000256" key="4">
    <source>
        <dbReference type="ARBA" id="ARBA00023136"/>
    </source>
</evidence>
<feature type="transmembrane region" description="Helical" evidence="5">
    <location>
        <begin position="340"/>
        <end position="362"/>
    </location>
</feature>
<feature type="transmembrane region" description="Helical" evidence="5">
    <location>
        <begin position="176"/>
        <end position="198"/>
    </location>
</feature>
<keyword evidence="5" id="KW-1278">Translocase</keyword>
<dbReference type="PROSITE" id="PS00667">
    <property type="entry name" value="COMPLEX1_ND1_1"/>
    <property type="match status" value="1"/>
</dbReference>
<dbReference type="PANTHER" id="PTHR11432">
    <property type="entry name" value="NADH DEHYDROGENASE SUBUNIT 1"/>
    <property type="match status" value="1"/>
</dbReference>
<keyword evidence="5" id="KW-0874">Quinone</keyword>
<protein>
    <recommendedName>
        <fullName evidence="5">NADH-quinone oxidoreductase subunit H</fullName>
        <ecNumber evidence="5">7.1.1.-</ecNumber>
    </recommendedName>
    <alternativeName>
        <fullName evidence="5">NADH dehydrogenase I subunit H</fullName>
    </alternativeName>
    <alternativeName>
        <fullName evidence="5">NDH-1 subunit H</fullName>
    </alternativeName>
</protein>
<evidence type="ECO:0000256" key="2">
    <source>
        <dbReference type="ARBA" id="ARBA00022692"/>
    </source>
</evidence>
<dbReference type="GO" id="GO:0005886">
    <property type="term" value="C:plasma membrane"/>
    <property type="evidence" value="ECO:0007669"/>
    <property type="project" value="UniProtKB-SubCell"/>
</dbReference>
<dbReference type="InterPro" id="IPR001694">
    <property type="entry name" value="NADH_UbQ_OxRdtase_su1/FPO"/>
</dbReference>
<comment type="catalytic activity">
    <reaction evidence="5">
        <text>a quinone + NADH + 5 H(+)(in) = a quinol + NAD(+) + 4 H(+)(out)</text>
        <dbReference type="Rhea" id="RHEA:57888"/>
        <dbReference type="ChEBI" id="CHEBI:15378"/>
        <dbReference type="ChEBI" id="CHEBI:24646"/>
        <dbReference type="ChEBI" id="CHEBI:57540"/>
        <dbReference type="ChEBI" id="CHEBI:57945"/>
        <dbReference type="ChEBI" id="CHEBI:132124"/>
    </reaction>
</comment>
<proteinExistence type="inferred from homology"/>
<comment type="subcellular location">
    <subcellularLocation>
        <location evidence="5 6">Cell membrane</location>
        <topology evidence="5 6">Multi-pass membrane protein</topology>
    </subcellularLocation>
    <subcellularLocation>
        <location evidence="1">Membrane</location>
        <topology evidence="1">Multi-pass membrane protein</topology>
    </subcellularLocation>
</comment>
<dbReference type="AlphaFoldDB" id="A0A1C4VRK0"/>
<keyword evidence="5" id="KW-1003">Cell membrane</keyword>
<evidence type="ECO:0000256" key="7">
    <source>
        <dbReference type="SAM" id="MobiDB-lite"/>
    </source>
</evidence>
<keyword evidence="2 5" id="KW-0812">Transmembrane</keyword>
<keyword evidence="5" id="KW-0830">Ubiquinone</keyword>
<dbReference type="Pfam" id="PF00146">
    <property type="entry name" value="NADHdh"/>
    <property type="match status" value="1"/>
</dbReference>
<reference evidence="9" key="1">
    <citation type="submission" date="2016-06" db="EMBL/GenBank/DDBJ databases">
        <authorList>
            <person name="Varghese N."/>
            <person name="Submissions Spin"/>
        </authorList>
    </citation>
    <scope>NUCLEOTIDE SEQUENCE [LARGE SCALE GENOMIC DNA]</scope>
    <source>
        <strain evidence="9">DSM 45246</strain>
    </source>
</reference>
<dbReference type="EMBL" id="FMCS01000002">
    <property type="protein sequence ID" value="SCE86597.1"/>
    <property type="molecule type" value="Genomic_DNA"/>
</dbReference>
<dbReference type="NCBIfam" id="NF004743">
    <property type="entry name" value="PRK06076.1-4"/>
    <property type="match status" value="1"/>
</dbReference>
<dbReference type="GO" id="GO:0016655">
    <property type="term" value="F:oxidoreductase activity, acting on NAD(P)H, quinone or similar compound as acceptor"/>
    <property type="evidence" value="ECO:0007669"/>
    <property type="project" value="UniProtKB-UniRule"/>
</dbReference>
<evidence type="ECO:0000256" key="5">
    <source>
        <dbReference type="HAMAP-Rule" id="MF_01350"/>
    </source>
</evidence>
<dbReference type="GO" id="GO:0009060">
    <property type="term" value="P:aerobic respiration"/>
    <property type="evidence" value="ECO:0007669"/>
    <property type="project" value="TreeGrafter"/>
</dbReference>
<dbReference type="PROSITE" id="PS00668">
    <property type="entry name" value="COMPLEX1_ND1_2"/>
    <property type="match status" value="1"/>
</dbReference>
<dbReference type="PANTHER" id="PTHR11432:SF3">
    <property type="entry name" value="NADH-UBIQUINONE OXIDOREDUCTASE CHAIN 1"/>
    <property type="match status" value="1"/>
</dbReference>
<comment type="subunit">
    <text evidence="5">NDH-1 is composed of 14 different subunits. Subunits NuoA, H, J, K, L, M, N constitute the membrane sector of the complex.</text>
</comment>
<organism evidence="8 9">
    <name type="scientific">Micromonospora chaiyaphumensis</name>
    <dbReference type="NCBI Taxonomy" id="307119"/>
    <lineage>
        <taxon>Bacteria</taxon>
        <taxon>Bacillati</taxon>
        <taxon>Actinomycetota</taxon>
        <taxon>Actinomycetes</taxon>
        <taxon>Micromonosporales</taxon>
        <taxon>Micromonosporaceae</taxon>
        <taxon>Micromonospora</taxon>
    </lineage>
</organism>
<dbReference type="GO" id="GO:0003954">
    <property type="term" value="F:NADH dehydrogenase activity"/>
    <property type="evidence" value="ECO:0007669"/>
    <property type="project" value="TreeGrafter"/>
</dbReference>
<evidence type="ECO:0000256" key="1">
    <source>
        <dbReference type="ARBA" id="ARBA00004141"/>
    </source>
</evidence>
<feature type="transmembrane region" description="Helical" evidence="5">
    <location>
        <begin position="90"/>
        <end position="112"/>
    </location>
</feature>
<dbReference type="RefSeq" id="WP_091261227.1">
    <property type="nucleotide sequence ID" value="NZ_FMCS01000002.1"/>
</dbReference>
<feature type="transmembrane region" description="Helical" evidence="5">
    <location>
        <begin position="20"/>
        <end position="44"/>
    </location>
</feature>
<keyword evidence="5 6" id="KW-0520">NAD</keyword>